<feature type="compositionally biased region" description="Low complexity" evidence="1">
    <location>
        <begin position="407"/>
        <end position="416"/>
    </location>
</feature>
<proteinExistence type="predicted"/>
<feature type="transmembrane region" description="Helical" evidence="2">
    <location>
        <begin position="240"/>
        <end position="258"/>
    </location>
</feature>
<feature type="compositionally biased region" description="Polar residues" evidence="1">
    <location>
        <begin position="426"/>
        <end position="438"/>
    </location>
</feature>
<keyword evidence="2" id="KW-0472">Membrane</keyword>
<feature type="region of interest" description="Disordered" evidence="1">
    <location>
        <begin position="387"/>
        <end position="488"/>
    </location>
</feature>
<gene>
    <name evidence="3" type="ORF">HDK90DRAFT_286579</name>
</gene>
<feature type="transmembrane region" description="Helical" evidence="2">
    <location>
        <begin position="16"/>
        <end position="37"/>
    </location>
</feature>
<feature type="transmembrane region" description="Helical" evidence="2">
    <location>
        <begin position="174"/>
        <end position="200"/>
    </location>
</feature>
<accession>A0ABR1YNU9</accession>
<keyword evidence="2" id="KW-1133">Transmembrane helix</keyword>
<feature type="compositionally biased region" description="Low complexity" evidence="1">
    <location>
        <begin position="439"/>
        <end position="453"/>
    </location>
</feature>
<protein>
    <submittedName>
        <fullName evidence="3">Uncharacterized protein</fullName>
    </submittedName>
</protein>
<sequence length="521" mass="56809">MAPVDSDVANSNRDPLFAILSKVSLVAICLGAVASHLKKASQTLPPSHTTRARTERRTKNIKRLSALAIASLLVLLYHSTSALVASYDTWAKDNGEDTPGALWNGWYAGDEDWNWQLGRWWQDMRPAREFINVALGTSKGLWWTQQLLVAKQAFAAFAGIEGYRRDIPKMQILALWPIAEFAGLSVAQSLFFAMILLSPVSSQVSLSTPHPAVYLTVALASTASIWFLPNQGSSNVSNAAGISFYLLQAFLAVGVRILPQGLRKDHVNAHASRHSSSTIYRALAAVSLGFFVHRTFWGGVLKSEDRFRPSHNFIWNTHPYEERSVLAKLGSTISKLLEAIGDEPIISAVAWDVVLTGFTLCLWAAVRNLDVSEMLYSIVPLPRGATEDEKHVSFKQPTPQVKKEETTATSTSASPPKRGRGRPRKNSTAASTPAPSEKQSSQLNRRSLRNRAAADGDTAEDPDYEPTAATAAQLAQQDHDEEYDETVKEEAEAAALAWGLSIFGGLGLVSAAVMGAESRSR</sequence>
<evidence type="ECO:0000256" key="2">
    <source>
        <dbReference type="SAM" id="Phobius"/>
    </source>
</evidence>
<keyword evidence="2" id="KW-0812">Transmembrane</keyword>
<evidence type="ECO:0000313" key="3">
    <source>
        <dbReference type="EMBL" id="KAK8233999.1"/>
    </source>
</evidence>
<evidence type="ECO:0000313" key="4">
    <source>
        <dbReference type="Proteomes" id="UP001492380"/>
    </source>
</evidence>
<feature type="transmembrane region" description="Helical" evidence="2">
    <location>
        <begin position="279"/>
        <end position="297"/>
    </location>
</feature>
<name>A0ABR1YNU9_9PEZI</name>
<evidence type="ECO:0000256" key="1">
    <source>
        <dbReference type="SAM" id="MobiDB-lite"/>
    </source>
</evidence>
<reference evidence="3 4" key="1">
    <citation type="submission" date="2024-04" db="EMBL/GenBank/DDBJ databases">
        <title>Phyllosticta paracitricarpa is synonymous to the EU quarantine fungus P. citricarpa based on phylogenomic analyses.</title>
        <authorList>
            <consortium name="Lawrence Berkeley National Laboratory"/>
            <person name="Van Ingen-Buijs V.A."/>
            <person name="Van Westerhoven A.C."/>
            <person name="Haridas S."/>
            <person name="Skiadas P."/>
            <person name="Martin F."/>
            <person name="Groenewald J.Z."/>
            <person name="Crous P.W."/>
            <person name="Seidl M.F."/>
        </authorList>
    </citation>
    <scope>NUCLEOTIDE SEQUENCE [LARGE SCALE GENOMIC DNA]</scope>
    <source>
        <strain evidence="3 4">CBS 123374</strain>
    </source>
</reference>
<feature type="compositionally biased region" description="Low complexity" evidence="1">
    <location>
        <begin position="467"/>
        <end position="476"/>
    </location>
</feature>
<feature type="transmembrane region" description="Helical" evidence="2">
    <location>
        <begin position="495"/>
        <end position="516"/>
    </location>
</feature>
<feature type="transmembrane region" description="Helical" evidence="2">
    <location>
        <begin position="212"/>
        <end position="228"/>
    </location>
</feature>
<organism evidence="3 4">
    <name type="scientific">Phyllosticta capitalensis</name>
    <dbReference type="NCBI Taxonomy" id="121624"/>
    <lineage>
        <taxon>Eukaryota</taxon>
        <taxon>Fungi</taxon>
        <taxon>Dikarya</taxon>
        <taxon>Ascomycota</taxon>
        <taxon>Pezizomycotina</taxon>
        <taxon>Dothideomycetes</taxon>
        <taxon>Dothideomycetes incertae sedis</taxon>
        <taxon>Botryosphaeriales</taxon>
        <taxon>Phyllostictaceae</taxon>
        <taxon>Phyllosticta</taxon>
    </lineage>
</organism>
<feature type="transmembrane region" description="Helical" evidence="2">
    <location>
        <begin position="64"/>
        <end position="87"/>
    </location>
</feature>
<comment type="caution">
    <text evidence="3">The sequence shown here is derived from an EMBL/GenBank/DDBJ whole genome shotgun (WGS) entry which is preliminary data.</text>
</comment>
<dbReference type="Proteomes" id="UP001492380">
    <property type="component" value="Unassembled WGS sequence"/>
</dbReference>
<dbReference type="EMBL" id="JBBWRZ010000006">
    <property type="protein sequence ID" value="KAK8233999.1"/>
    <property type="molecule type" value="Genomic_DNA"/>
</dbReference>
<keyword evidence="4" id="KW-1185">Reference proteome</keyword>